<evidence type="ECO:0000256" key="1">
    <source>
        <dbReference type="ARBA" id="ARBA00004772"/>
    </source>
</evidence>
<evidence type="ECO:0000256" key="10">
    <source>
        <dbReference type="SAM" id="MobiDB-lite"/>
    </source>
</evidence>
<evidence type="ECO:0000256" key="2">
    <source>
        <dbReference type="ARBA" id="ARBA00008133"/>
    </source>
</evidence>
<evidence type="ECO:0000256" key="6">
    <source>
        <dbReference type="ARBA" id="ARBA00037589"/>
    </source>
</evidence>
<comment type="caution">
    <text evidence="12">The sequence shown here is derived from an EMBL/GenBank/DDBJ whole genome shotgun (WGS) entry which is preliminary data.</text>
</comment>
<dbReference type="EC" id="4.2.1.75" evidence="3 9"/>
<keyword evidence="4 9" id="KW-0456">Lyase</keyword>
<evidence type="ECO:0000256" key="9">
    <source>
        <dbReference type="RuleBase" id="RU366031"/>
    </source>
</evidence>
<dbReference type="InterPro" id="IPR036108">
    <property type="entry name" value="4pyrrol_syn_uPrphyn_synt_sf"/>
</dbReference>
<evidence type="ECO:0000256" key="3">
    <source>
        <dbReference type="ARBA" id="ARBA00013109"/>
    </source>
</evidence>
<keyword evidence="5 9" id="KW-0627">Porphyrin biosynthesis</keyword>
<dbReference type="InterPro" id="IPR039793">
    <property type="entry name" value="UROS/Hem4"/>
</dbReference>
<organism evidence="12 13">
    <name type="scientific">Sorlinia euscelidii</name>
    <dbReference type="NCBI Taxonomy" id="3081148"/>
    <lineage>
        <taxon>Bacteria</taxon>
        <taxon>Pseudomonadati</taxon>
        <taxon>Pseudomonadota</taxon>
        <taxon>Alphaproteobacteria</taxon>
        <taxon>Acetobacterales</taxon>
        <taxon>Acetobacteraceae</taxon>
        <taxon>Sorlinia</taxon>
    </lineage>
</organism>
<reference evidence="12 13" key="1">
    <citation type="submission" date="2023-10" db="EMBL/GenBank/DDBJ databases">
        <title>Sorlinia euscelidii gen. nov., sp. nov., an acetic acid bacteria isolated from the gut of Euscelidius variegatus emitter.</title>
        <authorList>
            <person name="Michoud G."/>
            <person name="Marasco R."/>
            <person name="Seferji K."/>
            <person name="Gonella E."/>
            <person name="Garuglieri E."/>
            <person name="Alma A."/>
            <person name="Mapelli F."/>
            <person name="Borin S."/>
            <person name="Daffonchio D."/>
            <person name="Crotti E."/>
        </authorList>
    </citation>
    <scope>NUCLEOTIDE SEQUENCE [LARGE SCALE GENOMIC DNA]</scope>
    <source>
        <strain evidence="12 13">EV16P</strain>
    </source>
</reference>
<feature type="compositionally biased region" description="Basic and acidic residues" evidence="10">
    <location>
        <begin position="238"/>
        <end position="247"/>
    </location>
</feature>
<dbReference type="InterPro" id="IPR003754">
    <property type="entry name" value="4pyrrol_synth_uPrphyn_synth"/>
</dbReference>
<accession>A0ABU7U1U3</accession>
<evidence type="ECO:0000256" key="4">
    <source>
        <dbReference type="ARBA" id="ARBA00023239"/>
    </source>
</evidence>
<evidence type="ECO:0000256" key="5">
    <source>
        <dbReference type="ARBA" id="ARBA00023244"/>
    </source>
</evidence>
<dbReference type="PANTHER" id="PTHR38042">
    <property type="entry name" value="UROPORPHYRINOGEN-III SYNTHASE, CHLOROPLASTIC"/>
    <property type="match status" value="1"/>
</dbReference>
<dbReference type="Gene3D" id="3.40.50.10090">
    <property type="match status" value="2"/>
</dbReference>
<comment type="function">
    <text evidence="6 9">Catalyzes cyclization of the linear tetrapyrrole, hydroxymethylbilane, to the macrocyclic uroporphyrinogen III.</text>
</comment>
<comment type="pathway">
    <text evidence="1 9">Porphyrin-containing compound metabolism; protoporphyrin-IX biosynthesis; coproporphyrinogen-III from 5-aminolevulinate: step 3/4.</text>
</comment>
<protein>
    <recommendedName>
        <fullName evidence="7 9">Uroporphyrinogen-III synthase</fullName>
        <ecNumber evidence="3 9">4.2.1.75</ecNumber>
    </recommendedName>
</protein>
<dbReference type="SUPFAM" id="SSF69618">
    <property type="entry name" value="HemD-like"/>
    <property type="match status" value="1"/>
</dbReference>
<gene>
    <name evidence="12" type="ORF">DOFOFD_07235</name>
</gene>
<evidence type="ECO:0000259" key="11">
    <source>
        <dbReference type="Pfam" id="PF02602"/>
    </source>
</evidence>
<evidence type="ECO:0000256" key="8">
    <source>
        <dbReference type="ARBA" id="ARBA00048617"/>
    </source>
</evidence>
<feature type="region of interest" description="Disordered" evidence="10">
    <location>
        <begin position="228"/>
        <end position="247"/>
    </location>
</feature>
<evidence type="ECO:0000313" key="12">
    <source>
        <dbReference type="EMBL" id="MEE8658802.1"/>
    </source>
</evidence>
<name>A0ABU7U1U3_9PROT</name>
<dbReference type="EMBL" id="JAWJZY010000002">
    <property type="protein sequence ID" value="MEE8658802.1"/>
    <property type="molecule type" value="Genomic_DNA"/>
</dbReference>
<dbReference type="Pfam" id="PF02602">
    <property type="entry name" value="HEM4"/>
    <property type="match status" value="1"/>
</dbReference>
<dbReference type="Proteomes" id="UP001312908">
    <property type="component" value="Unassembled WGS sequence"/>
</dbReference>
<evidence type="ECO:0000313" key="13">
    <source>
        <dbReference type="Proteomes" id="UP001312908"/>
    </source>
</evidence>
<evidence type="ECO:0000256" key="7">
    <source>
        <dbReference type="ARBA" id="ARBA00040167"/>
    </source>
</evidence>
<dbReference type="CDD" id="cd06578">
    <property type="entry name" value="HemD"/>
    <property type="match status" value="1"/>
</dbReference>
<comment type="catalytic activity">
    <reaction evidence="8 9">
        <text>hydroxymethylbilane = uroporphyrinogen III + H2O</text>
        <dbReference type="Rhea" id="RHEA:18965"/>
        <dbReference type="ChEBI" id="CHEBI:15377"/>
        <dbReference type="ChEBI" id="CHEBI:57308"/>
        <dbReference type="ChEBI" id="CHEBI:57845"/>
        <dbReference type="EC" id="4.2.1.75"/>
    </reaction>
</comment>
<dbReference type="RefSeq" id="WP_394819674.1">
    <property type="nucleotide sequence ID" value="NZ_JAWJZY010000002.1"/>
</dbReference>
<dbReference type="PANTHER" id="PTHR38042:SF1">
    <property type="entry name" value="UROPORPHYRINOGEN-III SYNTHASE, CHLOROPLASTIC"/>
    <property type="match status" value="1"/>
</dbReference>
<sequence length="247" mass="26207">MTRPADHLSVIVTRPAPGAEKTCQQVAALGWRAVWHPLLQIEAIPRPLPEGDFTQLVVTSAQVIPALQDVARDIPVCAVGAATASRLRAHGFLNIVTCAGNAASIVAHLGSAPPSGRVLFPTGAQLGLKLTYALQARGWDVVRHLTYRSRPVTSLSDSLISQIGSGEVDAIMFFSSRTASAWVKAAAGTDVDSSRIRAITLSAAIATRLTPSDWREISISDAPSHDAILHRLGPAPQTKRDGCDEFP</sequence>
<proteinExistence type="inferred from homology"/>
<comment type="similarity">
    <text evidence="2 9">Belongs to the uroporphyrinogen-III synthase family.</text>
</comment>
<keyword evidence="13" id="KW-1185">Reference proteome</keyword>
<feature type="domain" description="Tetrapyrrole biosynthesis uroporphyrinogen III synthase" evidence="11">
    <location>
        <begin position="24"/>
        <end position="229"/>
    </location>
</feature>